<dbReference type="Pfam" id="PF11911">
    <property type="entry name" value="DUF3429"/>
    <property type="match status" value="1"/>
</dbReference>
<organism evidence="2 3">
    <name type="scientific">Pseudidiomarina taiwanensis</name>
    <dbReference type="NCBI Taxonomy" id="337250"/>
    <lineage>
        <taxon>Bacteria</taxon>
        <taxon>Pseudomonadati</taxon>
        <taxon>Pseudomonadota</taxon>
        <taxon>Gammaproteobacteria</taxon>
        <taxon>Alteromonadales</taxon>
        <taxon>Idiomarinaceae</taxon>
        <taxon>Pseudidiomarina</taxon>
    </lineage>
</organism>
<accession>A0A432ZK19</accession>
<feature type="transmembrane region" description="Helical" evidence="1">
    <location>
        <begin position="40"/>
        <end position="60"/>
    </location>
</feature>
<evidence type="ECO:0000313" key="2">
    <source>
        <dbReference type="EMBL" id="RUO78316.1"/>
    </source>
</evidence>
<feature type="transmembrane region" description="Helical" evidence="1">
    <location>
        <begin position="94"/>
        <end position="111"/>
    </location>
</feature>
<dbReference type="Proteomes" id="UP000288279">
    <property type="component" value="Unassembled WGS sequence"/>
</dbReference>
<keyword evidence="1" id="KW-0812">Transmembrane</keyword>
<evidence type="ECO:0000256" key="1">
    <source>
        <dbReference type="SAM" id="Phobius"/>
    </source>
</evidence>
<keyword evidence="1" id="KW-0472">Membrane</keyword>
<protein>
    <recommendedName>
        <fullName evidence="4">DUF3429 domain-containing protein</fullName>
    </recommendedName>
</protein>
<feature type="transmembrane region" description="Helical" evidence="1">
    <location>
        <begin position="72"/>
        <end position="88"/>
    </location>
</feature>
<proteinExistence type="predicted"/>
<keyword evidence="1" id="KW-1133">Transmembrane helix</keyword>
<name>A0A432ZK19_9GAMM</name>
<sequence length="145" mass="16405">MMTTAQQSFATRLGFAGLLPFLLLACAALLDIYGRIAVTWFIYYSAIIISFIAGIQWGLVMQSDAADNNRRLGWCMVPPVIAWALVAAGEWWSYVAVTAGLALLHLFWLNYERRHYQAHPWYLELRSKLTFTVVALHVIIAVTKI</sequence>
<evidence type="ECO:0008006" key="4">
    <source>
        <dbReference type="Google" id="ProtNLM"/>
    </source>
</evidence>
<dbReference type="EMBL" id="PIQG01000002">
    <property type="protein sequence ID" value="RUO78316.1"/>
    <property type="molecule type" value="Genomic_DNA"/>
</dbReference>
<dbReference type="AlphaFoldDB" id="A0A432ZK19"/>
<dbReference type="PANTHER" id="PTHR15887">
    <property type="entry name" value="TRANSMEMBRANE PROTEIN 69"/>
    <property type="match status" value="1"/>
</dbReference>
<dbReference type="OrthoDB" id="8591832at2"/>
<dbReference type="PANTHER" id="PTHR15887:SF1">
    <property type="entry name" value="TRANSMEMBRANE PROTEIN 69"/>
    <property type="match status" value="1"/>
</dbReference>
<evidence type="ECO:0000313" key="3">
    <source>
        <dbReference type="Proteomes" id="UP000288279"/>
    </source>
</evidence>
<dbReference type="InterPro" id="IPR021836">
    <property type="entry name" value="DUF3429"/>
</dbReference>
<dbReference type="RefSeq" id="WP_126826383.1">
    <property type="nucleotide sequence ID" value="NZ_PIQG01000002.1"/>
</dbReference>
<gene>
    <name evidence="2" type="ORF">CWI83_04590</name>
</gene>
<keyword evidence="3" id="KW-1185">Reference proteome</keyword>
<reference evidence="2 3" key="1">
    <citation type="journal article" date="2011" name="Front. Microbiol.">
        <title>Genomic signatures of strain selection and enhancement in Bacillus atrophaeus var. globigii, a historical biowarfare simulant.</title>
        <authorList>
            <person name="Gibbons H.S."/>
            <person name="Broomall S.M."/>
            <person name="McNew L.A."/>
            <person name="Daligault H."/>
            <person name="Chapman C."/>
            <person name="Bruce D."/>
            <person name="Karavis M."/>
            <person name="Krepps M."/>
            <person name="McGregor P.A."/>
            <person name="Hong C."/>
            <person name="Park K.H."/>
            <person name="Akmal A."/>
            <person name="Feldman A."/>
            <person name="Lin J.S."/>
            <person name="Chang W.E."/>
            <person name="Higgs B.W."/>
            <person name="Demirev P."/>
            <person name="Lindquist J."/>
            <person name="Liem A."/>
            <person name="Fochler E."/>
            <person name="Read T.D."/>
            <person name="Tapia R."/>
            <person name="Johnson S."/>
            <person name="Bishop-Lilly K.A."/>
            <person name="Detter C."/>
            <person name="Han C."/>
            <person name="Sozhamannan S."/>
            <person name="Rosenzweig C.N."/>
            <person name="Skowronski E.W."/>
        </authorList>
    </citation>
    <scope>NUCLEOTIDE SEQUENCE [LARGE SCALE GENOMIC DNA]</scope>
    <source>
        <strain evidence="2 3">PIT1</strain>
    </source>
</reference>
<comment type="caution">
    <text evidence="2">The sequence shown here is derived from an EMBL/GenBank/DDBJ whole genome shotgun (WGS) entry which is preliminary data.</text>
</comment>